<protein>
    <submittedName>
        <fullName evidence="4">PDZ domain-containing protein</fullName>
    </submittedName>
</protein>
<gene>
    <name evidence="4" type="ORF">QUW60_03065</name>
</gene>
<dbReference type="Pfam" id="PF13229">
    <property type="entry name" value="Beta_helix"/>
    <property type="match status" value="1"/>
</dbReference>
<evidence type="ECO:0000313" key="4">
    <source>
        <dbReference type="EMBL" id="MDM8324217.1"/>
    </source>
</evidence>
<feature type="domain" description="PDZ" evidence="2">
    <location>
        <begin position="721"/>
        <end position="787"/>
    </location>
</feature>
<feature type="signal peptide" evidence="1">
    <location>
        <begin position="1"/>
        <end position="27"/>
    </location>
</feature>
<evidence type="ECO:0000259" key="2">
    <source>
        <dbReference type="Pfam" id="PF13180"/>
    </source>
</evidence>
<dbReference type="Proteomes" id="UP001169458">
    <property type="component" value="Unassembled WGS sequence"/>
</dbReference>
<dbReference type="InterPro" id="IPR001478">
    <property type="entry name" value="PDZ"/>
</dbReference>
<dbReference type="InterPro" id="IPR036034">
    <property type="entry name" value="PDZ_sf"/>
</dbReference>
<evidence type="ECO:0000313" key="5">
    <source>
        <dbReference type="Proteomes" id="UP001169458"/>
    </source>
</evidence>
<feature type="chain" id="PRO_5046076879" evidence="1">
    <location>
        <begin position="28"/>
        <end position="798"/>
    </location>
</feature>
<accession>A0ABT7VD47</accession>
<dbReference type="SUPFAM" id="SSF50156">
    <property type="entry name" value="PDZ domain-like"/>
    <property type="match status" value="1"/>
</dbReference>
<dbReference type="Pfam" id="PF13180">
    <property type="entry name" value="PDZ_2"/>
    <property type="match status" value="1"/>
</dbReference>
<dbReference type="PANTHER" id="PTHR36453:SF1">
    <property type="entry name" value="RIGHT HANDED BETA HELIX DOMAIN-CONTAINING PROTEIN"/>
    <property type="match status" value="1"/>
</dbReference>
<feature type="domain" description="Right handed beta helix" evidence="3">
    <location>
        <begin position="322"/>
        <end position="479"/>
    </location>
</feature>
<sequence length="798" mass="89361">MKMYFRRLSAMAVGQVAAFLAFLPMEAQVSLYVSPAGSADGNGSMDAPYRCIEDAQAAARNVPAAEVTIWLRGGSYQLEHPLVFTAEDTGGERKMLCIRSYPGEQAVLTSGVPLSLRWETHKGGVVKARVHQRVMMDMLLVNGELRPMARYPNYDSAAVRLNGVAADAADPKRVKRWKHFEGGYLHAMHGHDWGDFHYRITGKDSKGELILEGGWQNNRPSRPHPQNRMVENILEELDAPGEWYYDSGKGCLYYYPLPGEKVEQLRFETPQLKHLVEFRGCEERPVRNITLQGLKFTQTVRTFMEEYEPLLRSDWRIYRGGAVLLEGTEGCRIADCDFRLLGGNAVFFSGYHRNSSVSGCLFEQIGASAVCMVGKPEAVRSPSFSYGSNAEPDEMDFTPGPKTEEYPSRCVVSDNLIHHIGLFEKQVAGVELSMCSHILVSHNTIYDVPRAGINVSEGTWGGHRIVYNDVFNTVLETGDHGAFNSWGRDRFWSSSNKRIRQLLQARPDLVLADAGSCTTLACNRFRCDRGWDIDLDDGSSNYHIYNNLCLNGGIKLREGFYRVVENNIMVNNTFHPHVWFPRSGDVFVRNLVMSLYRPIGISHWGAEVDYNVFADSTAYRAARGGGTDEHSVVYVPEFVNPEEGDFRLANVEELASLCGFKNFGMDDFGVTSPRLKALAARPPMPLPAVCTEGNGTRVWEWSGLRLKTLDTLGERSATGMDSERGVYVVSVHAMGSPLRDFIRPNDVILRLSGKPVNRLEDLQEIVQAADWTKPQEVTVFREQREQSKAIPAGTLRKP</sequence>
<dbReference type="InterPro" id="IPR039448">
    <property type="entry name" value="Beta_helix"/>
</dbReference>
<dbReference type="Gene3D" id="2.160.20.10">
    <property type="entry name" value="Single-stranded right-handed beta-helix, Pectin lyase-like"/>
    <property type="match status" value="2"/>
</dbReference>
<dbReference type="InterPro" id="IPR011050">
    <property type="entry name" value="Pectin_lyase_fold/virulence"/>
</dbReference>
<evidence type="ECO:0000259" key="3">
    <source>
        <dbReference type="Pfam" id="PF13229"/>
    </source>
</evidence>
<evidence type="ECO:0000256" key="1">
    <source>
        <dbReference type="SAM" id="SignalP"/>
    </source>
</evidence>
<name>A0ABT7VD47_9BACE</name>
<dbReference type="RefSeq" id="WP_289558387.1">
    <property type="nucleotide sequence ID" value="NZ_JAUDEN010000003.1"/>
</dbReference>
<keyword evidence="1" id="KW-0732">Signal</keyword>
<dbReference type="Gene3D" id="2.30.42.10">
    <property type="match status" value="1"/>
</dbReference>
<reference evidence="5" key="1">
    <citation type="submission" date="2023-07" db="EMBL/GenBank/DDBJ databases">
        <title>Identification and characterization of horizontal gene transfer across gut microbiota members of farm animals based on homology search.</title>
        <authorList>
            <person name="Schwarzerova J."/>
            <person name="Nykrynova M."/>
            <person name="Jureckova K."/>
            <person name="Cejkova D."/>
            <person name="Rychlik I."/>
        </authorList>
    </citation>
    <scope>NUCLEOTIDE SEQUENCE [LARGE SCALE GENOMIC DNA]</scope>
    <source>
        <strain evidence="5">109_WCHN</strain>
    </source>
</reference>
<dbReference type="InterPro" id="IPR012334">
    <property type="entry name" value="Pectin_lyas_fold"/>
</dbReference>
<organism evidence="4 5">
    <name type="scientific">Bacteroides gallinaceum</name>
    <dbReference type="NCBI Taxonomy" id="1462571"/>
    <lineage>
        <taxon>Bacteria</taxon>
        <taxon>Pseudomonadati</taxon>
        <taxon>Bacteroidota</taxon>
        <taxon>Bacteroidia</taxon>
        <taxon>Bacteroidales</taxon>
        <taxon>Bacteroidaceae</taxon>
        <taxon>Bacteroides</taxon>
    </lineage>
</organism>
<dbReference type="SUPFAM" id="SSF51126">
    <property type="entry name" value="Pectin lyase-like"/>
    <property type="match status" value="1"/>
</dbReference>
<dbReference type="EMBL" id="JAUDEN010000003">
    <property type="protein sequence ID" value="MDM8324217.1"/>
    <property type="molecule type" value="Genomic_DNA"/>
</dbReference>
<keyword evidence="5" id="KW-1185">Reference proteome</keyword>
<comment type="caution">
    <text evidence="4">The sequence shown here is derived from an EMBL/GenBank/DDBJ whole genome shotgun (WGS) entry which is preliminary data.</text>
</comment>
<dbReference type="PANTHER" id="PTHR36453">
    <property type="entry name" value="SECRETED PROTEIN-RELATED"/>
    <property type="match status" value="1"/>
</dbReference>
<proteinExistence type="predicted"/>